<evidence type="ECO:0000256" key="7">
    <source>
        <dbReference type="ARBA" id="ARBA00022801"/>
    </source>
</evidence>
<evidence type="ECO:0000256" key="1">
    <source>
        <dbReference type="ARBA" id="ARBA00010875"/>
    </source>
</evidence>
<name>A0AAU0UJN0_9FIRM</name>
<dbReference type="Proteomes" id="UP001329915">
    <property type="component" value="Chromosome"/>
</dbReference>
<comment type="cofactor">
    <cofactor evidence="9">
        <name>Zn(2+)</name>
        <dbReference type="ChEBI" id="CHEBI:29105"/>
    </cofactor>
    <text evidence="9">Binds 1 zinc ion.</text>
</comment>
<evidence type="ECO:0000256" key="5">
    <source>
        <dbReference type="ARBA" id="ARBA00022723"/>
    </source>
</evidence>
<dbReference type="GO" id="GO:0004222">
    <property type="term" value="F:metalloendopeptidase activity"/>
    <property type="evidence" value="ECO:0007669"/>
    <property type="project" value="InterPro"/>
</dbReference>
<feature type="binding site" evidence="9">
    <location>
        <position position="120"/>
    </location>
    <ligand>
        <name>Zn(2+)</name>
        <dbReference type="ChEBI" id="CHEBI:29105"/>
        <note>catalytic</note>
    </ligand>
</feature>
<dbReference type="PANTHER" id="PTHR46986:SF1">
    <property type="entry name" value="ENDORIBONUCLEASE YBEY, CHLOROPLASTIC"/>
    <property type="match status" value="1"/>
</dbReference>
<keyword evidence="11" id="KW-1185">Reference proteome</keyword>
<keyword evidence="4 9" id="KW-0540">Nuclease</keyword>
<comment type="function">
    <text evidence="9">Single strand-specific metallo-endoribonuclease involved in late-stage 70S ribosome quality control and in maturation of the 3' terminus of the 16S rRNA.</text>
</comment>
<comment type="subcellular location">
    <subcellularLocation>
        <location evidence="9">Cytoplasm</location>
    </subcellularLocation>
</comment>
<evidence type="ECO:0000256" key="2">
    <source>
        <dbReference type="ARBA" id="ARBA00022517"/>
    </source>
</evidence>
<comment type="similarity">
    <text evidence="1 9">Belongs to the endoribonuclease YbeY family.</text>
</comment>
<keyword evidence="3 9" id="KW-0698">rRNA processing</keyword>
<dbReference type="Gene3D" id="3.40.390.30">
    <property type="entry name" value="Metalloproteases ('zincins'), catalytic domain"/>
    <property type="match status" value="1"/>
</dbReference>
<dbReference type="PROSITE" id="PS01306">
    <property type="entry name" value="UPF0054"/>
    <property type="match status" value="1"/>
</dbReference>
<dbReference type="AlphaFoldDB" id="A0AAU0UJN0"/>
<reference evidence="10 11" key="1">
    <citation type="submission" date="2023-04" db="EMBL/GenBank/DDBJ databases">
        <authorList>
            <person name="Hsu D."/>
        </authorList>
    </citation>
    <scope>NUCLEOTIDE SEQUENCE [LARGE SCALE GENOMIC DNA]</scope>
    <source>
        <strain evidence="10 11">MK1</strain>
    </source>
</reference>
<dbReference type="InterPro" id="IPR002036">
    <property type="entry name" value="YbeY"/>
</dbReference>
<feature type="binding site" evidence="9">
    <location>
        <position position="124"/>
    </location>
    <ligand>
        <name>Zn(2+)</name>
        <dbReference type="ChEBI" id="CHEBI:29105"/>
        <note>catalytic</note>
    </ligand>
</feature>
<keyword evidence="6 9" id="KW-0255">Endonuclease</keyword>
<dbReference type="SUPFAM" id="SSF55486">
    <property type="entry name" value="Metalloproteases ('zincins'), catalytic domain"/>
    <property type="match status" value="1"/>
</dbReference>
<dbReference type="Pfam" id="PF02130">
    <property type="entry name" value="YbeY"/>
    <property type="match status" value="1"/>
</dbReference>
<dbReference type="HAMAP" id="MF_00009">
    <property type="entry name" value="Endoribonucl_YbeY"/>
    <property type="match status" value="1"/>
</dbReference>
<dbReference type="EC" id="3.1.-.-" evidence="9"/>
<gene>
    <name evidence="9 10" type="primary">ybeY</name>
    <name evidence="10" type="ORF">MFMK1_001084</name>
</gene>
<dbReference type="GO" id="GO:0005737">
    <property type="term" value="C:cytoplasm"/>
    <property type="evidence" value="ECO:0007669"/>
    <property type="project" value="UniProtKB-SubCell"/>
</dbReference>
<evidence type="ECO:0000313" key="11">
    <source>
        <dbReference type="Proteomes" id="UP001329915"/>
    </source>
</evidence>
<dbReference type="GO" id="GO:0004521">
    <property type="term" value="F:RNA endonuclease activity"/>
    <property type="evidence" value="ECO:0007669"/>
    <property type="project" value="UniProtKB-UniRule"/>
</dbReference>
<protein>
    <recommendedName>
        <fullName evidence="9">Endoribonuclease YbeY</fullName>
        <ecNumber evidence="9">3.1.-.-</ecNumber>
    </recommendedName>
</protein>
<keyword evidence="8 9" id="KW-0862">Zinc</keyword>
<evidence type="ECO:0000256" key="4">
    <source>
        <dbReference type="ARBA" id="ARBA00022722"/>
    </source>
</evidence>
<dbReference type="RefSeq" id="WP_366924132.1">
    <property type="nucleotide sequence ID" value="NZ_CP121694.1"/>
</dbReference>
<keyword evidence="2 9" id="KW-0690">Ribosome biogenesis</keyword>
<evidence type="ECO:0000256" key="6">
    <source>
        <dbReference type="ARBA" id="ARBA00022759"/>
    </source>
</evidence>
<proteinExistence type="inferred from homology"/>
<dbReference type="EMBL" id="CP121694">
    <property type="protein sequence ID" value="WRO21281.1"/>
    <property type="molecule type" value="Genomic_DNA"/>
</dbReference>
<evidence type="ECO:0000256" key="3">
    <source>
        <dbReference type="ARBA" id="ARBA00022552"/>
    </source>
</evidence>
<keyword evidence="5 9" id="KW-0479">Metal-binding</keyword>
<dbReference type="PANTHER" id="PTHR46986">
    <property type="entry name" value="ENDORIBONUCLEASE YBEY, CHLOROPLASTIC"/>
    <property type="match status" value="1"/>
</dbReference>
<dbReference type="InterPro" id="IPR020549">
    <property type="entry name" value="YbeY_CS"/>
</dbReference>
<organism evidence="10 11">
    <name type="scientific">Metallumcola ferriviriculae</name>
    <dbReference type="NCBI Taxonomy" id="3039180"/>
    <lineage>
        <taxon>Bacteria</taxon>
        <taxon>Bacillati</taxon>
        <taxon>Bacillota</taxon>
        <taxon>Clostridia</taxon>
        <taxon>Neomoorellales</taxon>
        <taxon>Desulfitibacteraceae</taxon>
        <taxon>Metallumcola</taxon>
    </lineage>
</organism>
<dbReference type="KEGG" id="dbc:MFMK1_001084"/>
<evidence type="ECO:0000313" key="10">
    <source>
        <dbReference type="EMBL" id="WRO21281.1"/>
    </source>
</evidence>
<keyword evidence="7 9" id="KW-0378">Hydrolase</keyword>
<dbReference type="NCBIfam" id="TIGR00043">
    <property type="entry name" value="rRNA maturation RNase YbeY"/>
    <property type="match status" value="1"/>
</dbReference>
<dbReference type="GO" id="GO:0008270">
    <property type="term" value="F:zinc ion binding"/>
    <property type="evidence" value="ECO:0007669"/>
    <property type="project" value="UniProtKB-UniRule"/>
</dbReference>
<accession>A0AAU0UJN0</accession>
<dbReference type="InterPro" id="IPR023091">
    <property type="entry name" value="MetalPrtase_cat_dom_sf_prd"/>
</dbReference>
<keyword evidence="9" id="KW-0963">Cytoplasm</keyword>
<evidence type="ECO:0000256" key="8">
    <source>
        <dbReference type="ARBA" id="ARBA00022833"/>
    </source>
</evidence>
<evidence type="ECO:0000256" key="9">
    <source>
        <dbReference type="HAMAP-Rule" id="MF_00009"/>
    </source>
</evidence>
<feature type="binding site" evidence="9">
    <location>
        <position position="130"/>
    </location>
    <ligand>
        <name>Zn(2+)</name>
        <dbReference type="ChEBI" id="CHEBI:29105"/>
        <note>catalytic</note>
    </ligand>
</feature>
<dbReference type="GO" id="GO:0006364">
    <property type="term" value="P:rRNA processing"/>
    <property type="evidence" value="ECO:0007669"/>
    <property type="project" value="UniProtKB-UniRule"/>
</dbReference>
<sequence length="155" mass="17629">MEIHIQNQQTEIDWHEELEEVINSVAAGVAAAMSLPIQAEVGVVLVDNAQIKQINKEHRHKDSETDVISFALNDEDDSGPKHPNADWLLGDIYISLEKTEEQARDYGHSVRRELAYLTIHGLLHLLGYDHDTEQSKVEMRQIEEDVLSAVDLPRR</sequence>